<accession>A0ABS7QRS9</accession>
<dbReference type="SMART" id="SM00530">
    <property type="entry name" value="HTH_XRE"/>
    <property type="match status" value="1"/>
</dbReference>
<dbReference type="Proteomes" id="UP001198565">
    <property type="component" value="Unassembled WGS sequence"/>
</dbReference>
<dbReference type="EMBL" id="JAINVZ010000007">
    <property type="protein sequence ID" value="MBY8885882.1"/>
    <property type="molecule type" value="Genomic_DNA"/>
</dbReference>
<dbReference type="SUPFAM" id="SSF47413">
    <property type="entry name" value="lambda repressor-like DNA-binding domains"/>
    <property type="match status" value="1"/>
</dbReference>
<dbReference type="InterPro" id="IPR001387">
    <property type="entry name" value="Cro/C1-type_HTH"/>
</dbReference>
<evidence type="ECO:0000259" key="1">
    <source>
        <dbReference type="SMART" id="SM00530"/>
    </source>
</evidence>
<name>A0ABS7QRS9_9ACTN</name>
<dbReference type="InterPro" id="IPR043917">
    <property type="entry name" value="DUF5753"/>
</dbReference>
<evidence type="ECO:0000313" key="3">
    <source>
        <dbReference type="Proteomes" id="UP001198565"/>
    </source>
</evidence>
<dbReference type="InterPro" id="IPR010982">
    <property type="entry name" value="Lambda_DNA-bd_dom_sf"/>
</dbReference>
<feature type="domain" description="HTH cro/C1-type" evidence="1">
    <location>
        <begin position="18"/>
        <end position="73"/>
    </location>
</feature>
<dbReference type="CDD" id="cd00093">
    <property type="entry name" value="HTH_XRE"/>
    <property type="match status" value="1"/>
</dbReference>
<dbReference type="Gene3D" id="1.10.260.40">
    <property type="entry name" value="lambda repressor-like DNA-binding domains"/>
    <property type="match status" value="1"/>
</dbReference>
<keyword evidence="3" id="KW-1185">Reference proteome</keyword>
<dbReference type="Pfam" id="PF19054">
    <property type="entry name" value="DUF5753"/>
    <property type="match status" value="1"/>
</dbReference>
<evidence type="ECO:0000313" key="2">
    <source>
        <dbReference type="EMBL" id="MBY8885882.1"/>
    </source>
</evidence>
<comment type="caution">
    <text evidence="2">The sequence shown here is derived from an EMBL/GenBank/DDBJ whole genome shotgun (WGS) entry which is preliminary data.</text>
</comment>
<protein>
    <submittedName>
        <fullName evidence="2">Helix-turn-helix domain-containing protein</fullName>
    </submittedName>
</protein>
<organism evidence="2 3">
    <name type="scientific">Streptantibioticus parmotrematis</name>
    <dbReference type="NCBI Taxonomy" id="2873249"/>
    <lineage>
        <taxon>Bacteria</taxon>
        <taxon>Bacillati</taxon>
        <taxon>Actinomycetota</taxon>
        <taxon>Actinomycetes</taxon>
        <taxon>Kitasatosporales</taxon>
        <taxon>Streptomycetaceae</taxon>
        <taxon>Streptantibioticus</taxon>
    </lineage>
</organism>
<proteinExistence type="predicted"/>
<reference evidence="2 3" key="1">
    <citation type="submission" date="2021-08" db="EMBL/GenBank/DDBJ databases">
        <title>Streptomyces sp. PTM05 isolated from lichen.</title>
        <authorList>
            <person name="Somphong A."/>
            <person name="Phongsopitanun W."/>
            <person name="Tanasupawat S."/>
        </authorList>
    </citation>
    <scope>NUCLEOTIDE SEQUENCE [LARGE SCALE GENOMIC DNA]</scope>
    <source>
        <strain evidence="2 3">Ptm05</strain>
    </source>
</reference>
<dbReference type="Pfam" id="PF13560">
    <property type="entry name" value="HTH_31"/>
    <property type="match status" value="1"/>
</dbReference>
<sequence length="308" mass="33347">MSSPSSKAQEAREAVAGRLREMRLDAGITGRELAVRCGWSESKSSRIEHAKTPPSDADIRAWCTACGASEQADDLIAANRQADSMYVQWKRLQRTGLRRLQESGAPLYEQTRQFHVYCSNVVPGFFQTPGYATALLTSIAQFRGTPDDVSDAVAARMARSHVIREGDHRFAVLVEESVLRYQIGSAEVMAAQLGHLLSVMALPSISLGIIPFTAPRDAWPLETFTIFDRQRVHVETLSAAIKETQPSDVALYLKAFGNLKEVAAYGAGARSLITAAIDAVGSNAESPAPATGKVAGTGLYNHAPWTQD</sequence>
<gene>
    <name evidence="2" type="ORF">K7472_13605</name>
</gene>